<dbReference type="GO" id="GO:0016787">
    <property type="term" value="F:hydrolase activity"/>
    <property type="evidence" value="ECO:0007669"/>
    <property type="project" value="UniProtKB-UniRule"/>
</dbReference>
<dbReference type="GO" id="GO:0046872">
    <property type="term" value="F:metal ion binding"/>
    <property type="evidence" value="ECO:0007669"/>
    <property type="project" value="UniProtKB-KW"/>
</dbReference>
<dbReference type="InterPro" id="IPR029052">
    <property type="entry name" value="Metallo-depent_PP-like"/>
</dbReference>
<dbReference type="InParanoid" id="G0EHA9"/>
<dbReference type="HOGENOM" id="CLU_063749_0_1_2"/>
<evidence type="ECO:0000259" key="2">
    <source>
        <dbReference type="Pfam" id="PF12850"/>
    </source>
</evidence>
<gene>
    <name evidence="3" type="ordered locus">Pyrfu_1475</name>
</gene>
<dbReference type="EMBL" id="CP002838">
    <property type="protein sequence ID" value="AEM39333.1"/>
    <property type="molecule type" value="Genomic_DNA"/>
</dbReference>
<dbReference type="InterPro" id="IPR024654">
    <property type="entry name" value="Calcineurin-like_PHP_lpxH"/>
</dbReference>
<reference evidence="3 4" key="1">
    <citation type="journal article" date="2011" name="Stand. Genomic Sci.">
        <title>Complete genome sequence of the hyperthermophilic chemolithoautotroph Pyrolobus fumarii type strain (1A).</title>
        <authorList>
            <person name="Anderson I."/>
            <person name="Goker M."/>
            <person name="Nolan M."/>
            <person name="Lucas S."/>
            <person name="Hammon N."/>
            <person name="Deshpande S."/>
            <person name="Cheng J.F."/>
            <person name="Tapia R."/>
            <person name="Han C."/>
            <person name="Goodwin L."/>
            <person name="Pitluck S."/>
            <person name="Huntemann M."/>
            <person name="Liolios K."/>
            <person name="Ivanova N."/>
            <person name="Pagani I."/>
            <person name="Mavromatis K."/>
            <person name="Ovchinikova G."/>
            <person name="Pati A."/>
            <person name="Chen A."/>
            <person name="Palaniappan K."/>
            <person name="Land M."/>
            <person name="Hauser L."/>
            <person name="Brambilla E.M."/>
            <person name="Huber H."/>
            <person name="Yasawong M."/>
            <person name="Rohde M."/>
            <person name="Spring S."/>
            <person name="Abt B."/>
            <person name="Sikorski J."/>
            <person name="Wirth R."/>
            <person name="Detter J.C."/>
            <person name="Woyke T."/>
            <person name="Bristow J."/>
            <person name="Eisen J.A."/>
            <person name="Markowitz V."/>
            <person name="Hugenholtz P."/>
            <person name="Kyrpides N.C."/>
            <person name="Klenk H.P."/>
            <person name="Lapidus A."/>
        </authorList>
    </citation>
    <scope>NUCLEOTIDE SEQUENCE [LARGE SCALE GENOMIC DNA]</scope>
    <source>
        <strain evidence="4">DSM 11204 / 1A</strain>
    </source>
</reference>
<dbReference type="Proteomes" id="UP000001037">
    <property type="component" value="Chromosome"/>
</dbReference>
<dbReference type="Pfam" id="PF12850">
    <property type="entry name" value="Metallophos_2"/>
    <property type="match status" value="1"/>
</dbReference>
<comment type="cofactor">
    <cofactor evidence="1">
        <name>a divalent metal cation</name>
        <dbReference type="ChEBI" id="CHEBI:60240"/>
    </cofactor>
</comment>
<evidence type="ECO:0000313" key="3">
    <source>
        <dbReference type="EMBL" id="AEM39333.1"/>
    </source>
</evidence>
<dbReference type="eggNOG" id="arCOG01141">
    <property type="taxonomic scope" value="Archaea"/>
</dbReference>
<dbReference type="AlphaFoldDB" id="G0EHA9"/>
<keyword evidence="4" id="KW-1185">Reference proteome</keyword>
<dbReference type="PANTHER" id="PTHR11124">
    <property type="entry name" value="VACUOLAR SORTING PROTEIN VPS29"/>
    <property type="match status" value="1"/>
</dbReference>
<protein>
    <recommendedName>
        <fullName evidence="1">Phosphoesterase</fullName>
        <ecNumber evidence="1">3.1.4.-</ecNumber>
    </recommendedName>
</protein>
<evidence type="ECO:0000313" key="4">
    <source>
        <dbReference type="Proteomes" id="UP000001037"/>
    </source>
</evidence>
<dbReference type="SUPFAM" id="SSF56300">
    <property type="entry name" value="Metallo-dependent phosphatases"/>
    <property type="match status" value="1"/>
</dbReference>
<evidence type="ECO:0000256" key="1">
    <source>
        <dbReference type="RuleBase" id="RU362039"/>
    </source>
</evidence>
<sequence length="197" mass="21701">MHGWPSPINRGLGEMVTRILVMSDTHIPYRARRVPETMLDLISKLEYEVVVHAGDLCGEEVLEWIKSLGGELYVVSGNMDFLPLPESATFTADDVKIGVIHGHQVYPRGDIVKLTRIAKEKDVEMLISGHTHAPLLRLHEGVLHVNPGSLTGVWGGGGGSLKPSLAYITVNGRKIHVKIYEDRGGKVVVLEEREVTL</sequence>
<feature type="domain" description="Calcineurin-like phosphoesterase" evidence="2">
    <location>
        <begin position="18"/>
        <end position="157"/>
    </location>
</feature>
<dbReference type="NCBIfam" id="TIGR00040">
    <property type="entry name" value="yfcE"/>
    <property type="match status" value="1"/>
</dbReference>
<dbReference type="KEGG" id="pfm:Pyrfu_1475"/>
<keyword evidence="1" id="KW-0479">Metal-binding</keyword>
<proteinExistence type="inferred from homology"/>
<comment type="similarity">
    <text evidence="1">Belongs to the metallophosphoesterase superfamily. YfcE family.</text>
</comment>
<accession>G0EHA9</accession>
<dbReference type="EC" id="3.1.4.-" evidence="1"/>
<name>G0EHA9_PYRF1</name>
<organism evidence="3 4">
    <name type="scientific">Pyrolobus fumarii (strain DSM 11204 / 1A)</name>
    <dbReference type="NCBI Taxonomy" id="694429"/>
    <lineage>
        <taxon>Archaea</taxon>
        <taxon>Thermoproteota</taxon>
        <taxon>Thermoprotei</taxon>
        <taxon>Desulfurococcales</taxon>
        <taxon>Pyrodictiaceae</taxon>
        <taxon>Pyrolobus</taxon>
    </lineage>
</organism>
<dbReference type="InterPro" id="IPR000979">
    <property type="entry name" value="Phosphodiesterase_MJ0936/Vps29"/>
</dbReference>
<dbReference type="Gene3D" id="3.60.21.10">
    <property type="match status" value="1"/>
</dbReference>
<dbReference type="STRING" id="694429.Pyrfu_1475"/>